<proteinExistence type="predicted"/>
<protein>
    <submittedName>
        <fullName evidence="1">6-hydroxymethylpterin diphosphokinase MptE-like protein</fullName>
    </submittedName>
</protein>
<organism evidence="1 2">
    <name type="scientific">Robertmurraya yapensis</name>
    <name type="common">ex Hitch et al 2024</name>
    <dbReference type="NCBI Taxonomy" id="3133160"/>
    <lineage>
        <taxon>Bacteria</taxon>
        <taxon>Bacillati</taxon>
        <taxon>Bacillota</taxon>
        <taxon>Bacilli</taxon>
        <taxon>Bacillales</taxon>
        <taxon>Bacillaceae</taxon>
        <taxon>Robertmurraya</taxon>
    </lineage>
</organism>
<keyword evidence="2" id="KW-1185">Reference proteome</keyword>
<comment type="caution">
    <text evidence="1">The sequence shown here is derived from an EMBL/GenBank/DDBJ whole genome shotgun (WGS) entry which is preliminary data.</text>
</comment>
<accession>A0ACC6SBN8</accession>
<gene>
    <name evidence="1" type="ORF">WMO40_12410</name>
</gene>
<evidence type="ECO:0000313" key="1">
    <source>
        <dbReference type="EMBL" id="MEQ2527510.1"/>
    </source>
</evidence>
<evidence type="ECO:0000313" key="2">
    <source>
        <dbReference type="Proteomes" id="UP001439875"/>
    </source>
</evidence>
<sequence>MESSKKEVEFFLSKDGLLNLSVNGLNYYSRYNIKSDIIRFLKPYIEKSGKRYILFGLGLGYHAEMLLEMDDKEVIIVETEANLLNLLLSKQEIIQLLKNDRITLLSKIQDLKLAREDRIIIIPTWHKTLESGPIKDALQEIIWLRTNKAANDLLVTNFRLNICSDFRNISNLKNLLARESSILVSAGPSLDAQMNFLKKAKGRMFILAVGAAYKPLLEAGIEPDAVIIEDPNPVVYAQIENIKLKIPLFVGCTVYPLVLSCPAPAKYMIFQKGMSDAEAYSREHQLDLIEVGGSVATMAFSLLLYMGVSQLIFVGQDLAYTNGRSHSDGSTSNKSFKYDIRTQYKVLSNRGNQVPTSLSWNYFRKFLENKIAQYPKVQFVNTALDGAVIRGAKYLSSNDIVIPSVTSKDYSDLIIAND</sequence>
<reference evidence="1" key="1">
    <citation type="submission" date="2024-03" db="EMBL/GenBank/DDBJ databases">
        <title>Human intestinal bacterial collection.</title>
        <authorList>
            <person name="Pauvert C."/>
            <person name="Hitch T.C.A."/>
            <person name="Clavel T."/>
        </authorList>
    </citation>
    <scope>NUCLEOTIDE SEQUENCE</scope>
    <source>
        <strain evidence="1">CLA-AA-H227</strain>
    </source>
</reference>
<dbReference type="Proteomes" id="UP001439875">
    <property type="component" value="Unassembled WGS sequence"/>
</dbReference>
<dbReference type="EMBL" id="JBBMEW010000009">
    <property type="protein sequence ID" value="MEQ2527510.1"/>
    <property type="molecule type" value="Genomic_DNA"/>
</dbReference>
<name>A0ACC6SBN8_9BACI</name>